<dbReference type="EMBL" id="JAVDRP010000013">
    <property type="protein sequence ID" value="MDR6411788.1"/>
    <property type="molecule type" value="Genomic_DNA"/>
</dbReference>
<evidence type="ECO:0000313" key="2">
    <source>
        <dbReference type="Proteomes" id="UP001264340"/>
    </source>
</evidence>
<evidence type="ECO:0000313" key="1">
    <source>
        <dbReference type="EMBL" id="MDR6411788.1"/>
    </source>
</evidence>
<proteinExistence type="predicted"/>
<comment type="caution">
    <text evidence="1">The sequence shown here is derived from an EMBL/GenBank/DDBJ whole genome shotgun (WGS) entry which is preliminary data.</text>
</comment>
<accession>A0ABU1LYF1</accession>
<organism evidence="1 2">
    <name type="scientific">Paraburkholderia terricola</name>
    <dbReference type="NCBI Taxonomy" id="169427"/>
    <lineage>
        <taxon>Bacteria</taxon>
        <taxon>Pseudomonadati</taxon>
        <taxon>Pseudomonadota</taxon>
        <taxon>Betaproteobacteria</taxon>
        <taxon>Burkholderiales</taxon>
        <taxon>Burkholderiaceae</taxon>
        <taxon>Paraburkholderia</taxon>
    </lineage>
</organism>
<dbReference type="RefSeq" id="WP_310125278.1">
    <property type="nucleotide sequence ID" value="NZ_JAVDQV010000016.1"/>
</dbReference>
<gene>
    <name evidence="1" type="ORF">J2804_005222</name>
</gene>
<reference evidence="1 2" key="1">
    <citation type="submission" date="2023-07" db="EMBL/GenBank/DDBJ databases">
        <title>Sorghum-associated microbial communities from plants grown in Nebraska, USA.</title>
        <authorList>
            <person name="Schachtman D."/>
        </authorList>
    </citation>
    <scope>NUCLEOTIDE SEQUENCE [LARGE SCALE GENOMIC DNA]</scope>
    <source>
        <strain evidence="1 2">DS1316</strain>
    </source>
</reference>
<protein>
    <submittedName>
        <fullName evidence="1">Uncharacterized protein</fullName>
    </submittedName>
</protein>
<keyword evidence="2" id="KW-1185">Reference proteome</keyword>
<dbReference type="Proteomes" id="UP001264340">
    <property type="component" value="Unassembled WGS sequence"/>
</dbReference>
<name>A0ABU1LYF1_9BURK</name>
<sequence length="43" mass="5296">MRLTIQRIRGLKQFDNRRRVRQREPVEYCNFDAFDGALLRQND</sequence>